<evidence type="ECO:0000259" key="3">
    <source>
        <dbReference type="SMART" id="SM00824"/>
    </source>
</evidence>
<dbReference type="SMART" id="SM00824">
    <property type="entry name" value="PKS_TE"/>
    <property type="match status" value="1"/>
</dbReference>
<sequence length="263" mass="28003">MTADDASPESWLRRFAPPAEAAMRLVCFPHAGGAASSYHGLARALGPAVEVLAVQYPGRQDRRHEPPVPRLTELADRIAEALDTTDTLGTTPYALFGHSLGALVAYETARRLDRLGITPHRLFVSARRAPTAGAGPTDGLDDDAALLAEVRRLGGGDALDDPEVQALALPALRADYQALRSYTWQDGPGLRCPVTAMTGTDDPLCAPEEAIGWLRLSVLPGRSRVFSGGHFYLQDRAGDVARAVLKDLALPGAEAAPERATHT</sequence>
<evidence type="ECO:0000256" key="1">
    <source>
        <dbReference type="ARBA" id="ARBA00007169"/>
    </source>
</evidence>
<dbReference type="Proteomes" id="UP000053127">
    <property type="component" value="Unassembled WGS sequence"/>
</dbReference>
<gene>
    <name evidence="4" type="ORF">AQI95_42905</name>
</gene>
<dbReference type="AlphaFoldDB" id="A0A101NMF2"/>
<organism evidence="4 5">
    <name type="scientific">Streptomyces yokosukanensis</name>
    <dbReference type="NCBI Taxonomy" id="67386"/>
    <lineage>
        <taxon>Bacteria</taxon>
        <taxon>Bacillati</taxon>
        <taxon>Actinomycetota</taxon>
        <taxon>Actinomycetes</taxon>
        <taxon>Kitasatosporales</taxon>
        <taxon>Streptomycetaceae</taxon>
        <taxon>Streptomyces</taxon>
    </lineage>
</organism>
<dbReference type="RefSeq" id="WP_067136782.1">
    <property type="nucleotide sequence ID" value="NZ_JBFACD010000015.1"/>
</dbReference>
<comment type="similarity">
    <text evidence="1">Belongs to the thioesterase family.</text>
</comment>
<dbReference type="InterPro" id="IPR001031">
    <property type="entry name" value="Thioesterase"/>
</dbReference>
<reference evidence="4 5" key="1">
    <citation type="submission" date="2015-10" db="EMBL/GenBank/DDBJ databases">
        <title>Draft genome sequence of Streptomyces yokosukanensis DSM 40224, type strain for the species Streptomyces yokosukanensis.</title>
        <authorList>
            <person name="Ruckert C."/>
            <person name="Winkler A."/>
            <person name="Kalinowski J."/>
            <person name="Kampfer P."/>
            <person name="Glaeser S."/>
        </authorList>
    </citation>
    <scope>NUCLEOTIDE SEQUENCE [LARGE SCALE GENOMIC DNA]</scope>
    <source>
        <strain evidence="4 5">DSM 40224</strain>
    </source>
</reference>
<dbReference type="Gene3D" id="3.40.50.1820">
    <property type="entry name" value="alpha/beta hydrolase"/>
    <property type="match status" value="1"/>
</dbReference>
<keyword evidence="5" id="KW-1185">Reference proteome</keyword>
<keyword evidence="2" id="KW-0378">Hydrolase</keyword>
<dbReference type="InterPro" id="IPR029058">
    <property type="entry name" value="AB_hydrolase_fold"/>
</dbReference>
<feature type="domain" description="Thioesterase TesA-like" evidence="3">
    <location>
        <begin position="26"/>
        <end position="248"/>
    </location>
</feature>
<dbReference type="PANTHER" id="PTHR11487">
    <property type="entry name" value="THIOESTERASE"/>
    <property type="match status" value="1"/>
</dbReference>
<dbReference type="GO" id="GO:0016787">
    <property type="term" value="F:hydrolase activity"/>
    <property type="evidence" value="ECO:0007669"/>
    <property type="project" value="UniProtKB-KW"/>
</dbReference>
<dbReference type="Pfam" id="PF00975">
    <property type="entry name" value="Thioesterase"/>
    <property type="match status" value="1"/>
</dbReference>
<comment type="caution">
    <text evidence="4">The sequence shown here is derived from an EMBL/GenBank/DDBJ whole genome shotgun (WGS) entry which is preliminary data.</text>
</comment>
<protein>
    <recommendedName>
        <fullName evidence="3">Thioesterase TesA-like domain-containing protein</fullName>
    </recommendedName>
</protein>
<dbReference type="InterPro" id="IPR012223">
    <property type="entry name" value="TEII"/>
</dbReference>
<dbReference type="STRING" id="67386.AQI95_42905"/>
<dbReference type="EMBL" id="LMWN01000104">
    <property type="protein sequence ID" value="KUM95979.1"/>
    <property type="molecule type" value="Genomic_DNA"/>
</dbReference>
<accession>A0A101NMF2</accession>
<evidence type="ECO:0000313" key="4">
    <source>
        <dbReference type="EMBL" id="KUM95979.1"/>
    </source>
</evidence>
<proteinExistence type="inferred from homology"/>
<dbReference type="SUPFAM" id="SSF53474">
    <property type="entry name" value="alpha/beta-Hydrolases"/>
    <property type="match status" value="1"/>
</dbReference>
<evidence type="ECO:0000313" key="5">
    <source>
        <dbReference type="Proteomes" id="UP000053127"/>
    </source>
</evidence>
<evidence type="ECO:0000256" key="2">
    <source>
        <dbReference type="ARBA" id="ARBA00022801"/>
    </source>
</evidence>
<name>A0A101NMF2_9ACTN</name>
<dbReference type="OrthoDB" id="8480037at2"/>
<dbReference type="PANTHER" id="PTHR11487:SF0">
    <property type="entry name" value="S-ACYL FATTY ACID SYNTHASE THIOESTERASE, MEDIUM CHAIN"/>
    <property type="match status" value="1"/>
</dbReference>
<dbReference type="InterPro" id="IPR020802">
    <property type="entry name" value="TesA-like"/>
</dbReference>
<dbReference type="GO" id="GO:0008610">
    <property type="term" value="P:lipid biosynthetic process"/>
    <property type="evidence" value="ECO:0007669"/>
    <property type="project" value="TreeGrafter"/>
</dbReference>